<dbReference type="PANTHER" id="PTHR23416">
    <property type="entry name" value="SIALIC ACID SYNTHASE-RELATED"/>
    <property type="match status" value="1"/>
</dbReference>
<evidence type="ECO:0000313" key="2">
    <source>
        <dbReference type="Proteomes" id="UP000247523"/>
    </source>
</evidence>
<sequence length="186" mass="20748">MQLELAKRAMFTLPKIIFWKIRYGRKLNITWIQAFDKGFVLRISPKANVSIGKEMVTRTNVTVRAEEGTLSIGDKCFLNSNVSITCLAGISIGSGCQIANNVVIVDHDHDYRKSLSSFIKEKVVIGNDVWIGANCVILKGSQIGDNCVIAAGSVVKGIVLEDSLYYQKRETICKKKNVYCQEKRND</sequence>
<dbReference type="PANTHER" id="PTHR23416:SF78">
    <property type="entry name" value="LIPOPOLYSACCHARIDE BIOSYNTHESIS O-ACETYL TRANSFERASE WBBJ-RELATED"/>
    <property type="match status" value="1"/>
</dbReference>
<dbReference type="Proteomes" id="UP000247523">
    <property type="component" value="Unassembled WGS sequence"/>
</dbReference>
<dbReference type="SUPFAM" id="SSF51161">
    <property type="entry name" value="Trimeric LpxA-like enzymes"/>
    <property type="match status" value="1"/>
</dbReference>
<dbReference type="Pfam" id="PF00132">
    <property type="entry name" value="Hexapep"/>
    <property type="match status" value="1"/>
</dbReference>
<proteinExistence type="predicted"/>
<name>A0A318ER32_9FIRM</name>
<comment type="caution">
    <text evidence="1">The sequence shown here is derived from an EMBL/GenBank/DDBJ whole genome shotgun (WGS) entry which is preliminary data.</text>
</comment>
<dbReference type="InterPro" id="IPR001451">
    <property type="entry name" value="Hexapep"/>
</dbReference>
<dbReference type="Gene3D" id="2.160.10.10">
    <property type="entry name" value="Hexapeptide repeat proteins"/>
    <property type="match status" value="1"/>
</dbReference>
<dbReference type="CDD" id="cd04647">
    <property type="entry name" value="LbH_MAT_like"/>
    <property type="match status" value="1"/>
</dbReference>
<evidence type="ECO:0000313" key="1">
    <source>
        <dbReference type="EMBL" id="PXV90161.1"/>
    </source>
</evidence>
<reference evidence="1 2" key="1">
    <citation type="submission" date="2018-05" db="EMBL/GenBank/DDBJ databases">
        <title>Genomic Encyclopedia of Type Strains, Phase IV (KMG-IV): sequencing the most valuable type-strain genomes for metagenomic binning, comparative biology and taxonomic classification.</title>
        <authorList>
            <person name="Goeker M."/>
        </authorList>
    </citation>
    <scope>NUCLEOTIDE SEQUENCE [LARGE SCALE GENOMIC DNA]</scope>
    <source>
        <strain evidence="1 2">DSM 28816</strain>
    </source>
</reference>
<dbReference type="InterPro" id="IPR051159">
    <property type="entry name" value="Hexapeptide_acetyltransf"/>
</dbReference>
<keyword evidence="1" id="KW-0808">Transferase</keyword>
<dbReference type="EMBL" id="QICS01000005">
    <property type="protein sequence ID" value="PXV90161.1"/>
    <property type="molecule type" value="Genomic_DNA"/>
</dbReference>
<dbReference type="InterPro" id="IPR011004">
    <property type="entry name" value="Trimer_LpxA-like_sf"/>
</dbReference>
<accession>A0A318ER32</accession>
<dbReference type="AlphaFoldDB" id="A0A318ER32"/>
<organism evidence="1 2">
    <name type="scientific">Lachnotalea glycerini</name>
    <dbReference type="NCBI Taxonomy" id="1763509"/>
    <lineage>
        <taxon>Bacteria</taxon>
        <taxon>Bacillati</taxon>
        <taxon>Bacillota</taxon>
        <taxon>Clostridia</taxon>
        <taxon>Lachnospirales</taxon>
        <taxon>Lachnospiraceae</taxon>
        <taxon>Lachnotalea</taxon>
    </lineage>
</organism>
<protein>
    <submittedName>
        <fullName evidence="1">Acetyltransferase-like isoleucine patch superfamily enzyme</fullName>
    </submittedName>
</protein>
<gene>
    <name evidence="1" type="ORF">C8E03_10568</name>
</gene>
<dbReference type="RefSeq" id="WP_242993496.1">
    <property type="nucleotide sequence ID" value="NZ_NOKA02000010.1"/>
</dbReference>
<dbReference type="Pfam" id="PF14602">
    <property type="entry name" value="Hexapep_2"/>
    <property type="match status" value="1"/>
</dbReference>
<dbReference type="GO" id="GO:0016740">
    <property type="term" value="F:transferase activity"/>
    <property type="evidence" value="ECO:0007669"/>
    <property type="project" value="UniProtKB-KW"/>
</dbReference>